<evidence type="ECO:0000313" key="2">
    <source>
        <dbReference type="Proteomes" id="UP001066276"/>
    </source>
</evidence>
<feature type="non-terminal residue" evidence="1">
    <location>
        <position position="57"/>
    </location>
</feature>
<reference evidence="1" key="1">
    <citation type="journal article" date="2022" name="bioRxiv">
        <title>Sequencing and chromosome-scale assembly of the giantPleurodeles waltlgenome.</title>
        <authorList>
            <person name="Brown T."/>
            <person name="Elewa A."/>
            <person name="Iarovenko S."/>
            <person name="Subramanian E."/>
            <person name="Araus A.J."/>
            <person name="Petzold A."/>
            <person name="Susuki M."/>
            <person name="Suzuki K.-i.T."/>
            <person name="Hayashi T."/>
            <person name="Toyoda A."/>
            <person name="Oliveira C."/>
            <person name="Osipova E."/>
            <person name="Leigh N.D."/>
            <person name="Simon A."/>
            <person name="Yun M.H."/>
        </authorList>
    </citation>
    <scope>NUCLEOTIDE SEQUENCE</scope>
    <source>
        <strain evidence="1">20211129_DDA</strain>
        <tissue evidence="1">Liver</tissue>
    </source>
</reference>
<evidence type="ECO:0000313" key="1">
    <source>
        <dbReference type="EMBL" id="KAJ1128460.1"/>
    </source>
</evidence>
<dbReference type="Proteomes" id="UP001066276">
    <property type="component" value="Chromosome 7"/>
</dbReference>
<gene>
    <name evidence="1" type="ORF">NDU88_006838</name>
</gene>
<keyword evidence="2" id="KW-1185">Reference proteome</keyword>
<dbReference type="AlphaFoldDB" id="A0AAV7PK02"/>
<proteinExistence type="predicted"/>
<sequence>GGDSGLAYQVKRSNSDRVGGRCASQEVLLCQAIVQPQGVDSGLDGQVQRLNSDLVGG</sequence>
<protein>
    <submittedName>
        <fullName evidence="1">Uncharacterized protein</fullName>
    </submittedName>
</protein>
<dbReference type="EMBL" id="JANPWB010000011">
    <property type="protein sequence ID" value="KAJ1128460.1"/>
    <property type="molecule type" value="Genomic_DNA"/>
</dbReference>
<organism evidence="1 2">
    <name type="scientific">Pleurodeles waltl</name>
    <name type="common">Iberian ribbed newt</name>
    <dbReference type="NCBI Taxonomy" id="8319"/>
    <lineage>
        <taxon>Eukaryota</taxon>
        <taxon>Metazoa</taxon>
        <taxon>Chordata</taxon>
        <taxon>Craniata</taxon>
        <taxon>Vertebrata</taxon>
        <taxon>Euteleostomi</taxon>
        <taxon>Amphibia</taxon>
        <taxon>Batrachia</taxon>
        <taxon>Caudata</taxon>
        <taxon>Salamandroidea</taxon>
        <taxon>Salamandridae</taxon>
        <taxon>Pleurodelinae</taxon>
        <taxon>Pleurodeles</taxon>
    </lineage>
</organism>
<accession>A0AAV7PK02</accession>
<comment type="caution">
    <text evidence="1">The sequence shown here is derived from an EMBL/GenBank/DDBJ whole genome shotgun (WGS) entry which is preliminary data.</text>
</comment>
<name>A0AAV7PK02_PLEWA</name>
<feature type="non-terminal residue" evidence="1">
    <location>
        <position position="1"/>
    </location>
</feature>